<dbReference type="AlphaFoldDB" id="A0A151GB81"/>
<dbReference type="RefSeq" id="XP_040653665.1">
    <property type="nucleotide sequence ID" value="XM_040803561.1"/>
</dbReference>
<feature type="compositionally biased region" description="Polar residues" evidence="1">
    <location>
        <begin position="319"/>
        <end position="330"/>
    </location>
</feature>
<evidence type="ECO:0000313" key="3">
    <source>
        <dbReference type="Proteomes" id="UP000076580"/>
    </source>
</evidence>
<accession>A0A151GB81</accession>
<feature type="compositionally biased region" description="Acidic residues" evidence="1">
    <location>
        <begin position="406"/>
        <end position="415"/>
    </location>
</feature>
<dbReference type="InParanoid" id="A0A151GB81"/>
<protein>
    <submittedName>
        <fullName evidence="2">Uncharacterized protein</fullName>
    </submittedName>
</protein>
<feature type="compositionally biased region" description="Polar residues" evidence="1">
    <location>
        <begin position="13"/>
        <end position="25"/>
    </location>
</feature>
<evidence type="ECO:0000256" key="1">
    <source>
        <dbReference type="SAM" id="MobiDB-lite"/>
    </source>
</evidence>
<feature type="region of interest" description="Disordered" evidence="1">
    <location>
        <begin position="1"/>
        <end position="145"/>
    </location>
</feature>
<evidence type="ECO:0000313" key="2">
    <source>
        <dbReference type="EMBL" id="KYK54313.1"/>
    </source>
</evidence>
<reference evidence="2 3" key="1">
    <citation type="journal article" date="2016" name="Sci. Rep.">
        <title>Insights into Adaptations to a Near-Obligate Nematode Endoparasitic Lifestyle from the Finished Genome of Drechmeria coniospora.</title>
        <authorList>
            <person name="Zhang L."/>
            <person name="Zhou Z."/>
            <person name="Guo Q."/>
            <person name="Fokkens L."/>
            <person name="Miskei M."/>
            <person name="Pocsi I."/>
            <person name="Zhang W."/>
            <person name="Chen M."/>
            <person name="Wang L."/>
            <person name="Sun Y."/>
            <person name="Donzelli B.G."/>
            <person name="Gibson D.M."/>
            <person name="Nelson D.R."/>
            <person name="Luo J.G."/>
            <person name="Rep M."/>
            <person name="Liu H."/>
            <person name="Yang S."/>
            <person name="Wang J."/>
            <person name="Krasnoff S.B."/>
            <person name="Xu Y."/>
            <person name="Molnar I."/>
            <person name="Lin M."/>
        </authorList>
    </citation>
    <scope>NUCLEOTIDE SEQUENCE [LARGE SCALE GENOMIC DNA]</scope>
    <source>
        <strain evidence="2 3">ARSEF 6962</strain>
    </source>
</reference>
<feature type="compositionally biased region" description="Basic and acidic residues" evidence="1">
    <location>
        <begin position="1"/>
        <end position="12"/>
    </location>
</feature>
<sequence>MLAAHRDQENLVHSRQVPSKQQPKTPGTRYPKTPLRFRNDENAPTAFTAKTGMAGAVIKAGKSDKLSTRKGHQQAMITPMGSSPPPSSNTSQARPTAQKISQKTVGGEPVLFDILADKGEPSEEDDEPEYAPPAPTPLPYESDVLPPGGLTFEGLKKVNFLKGFYEHFHNPIDEDGISREQKRFNREMEAVLGKAREHCQREAAEIDWNTLDIEKPEAVAMGLRPNAFNDVDTALDTTARPSTRRNPPTMTSRRAVSALALASVDRNAAVTKPPGRNPAIRRPLSSIISSSRAAKPALAPPMSTSGNIAAEAASRTTIGYTKGRTASSMIRSRGGSVINRPKQASKPSGPRDGDSVLATTLPCAYPGGLGRDQTDSELVRPQFLCIFDDVDDEDLPPMRGPYLGDDKEEEEEEEFELKLTI</sequence>
<organism evidence="2 3">
    <name type="scientific">Drechmeria coniospora</name>
    <name type="common">Nematophagous fungus</name>
    <name type="synonym">Meria coniospora</name>
    <dbReference type="NCBI Taxonomy" id="98403"/>
    <lineage>
        <taxon>Eukaryota</taxon>
        <taxon>Fungi</taxon>
        <taxon>Dikarya</taxon>
        <taxon>Ascomycota</taxon>
        <taxon>Pezizomycotina</taxon>
        <taxon>Sordariomycetes</taxon>
        <taxon>Hypocreomycetidae</taxon>
        <taxon>Hypocreales</taxon>
        <taxon>Ophiocordycipitaceae</taxon>
        <taxon>Drechmeria</taxon>
    </lineage>
</organism>
<proteinExistence type="predicted"/>
<comment type="caution">
    <text evidence="2">The sequence shown here is derived from an EMBL/GenBank/DDBJ whole genome shotgun (WGS) entry which is preliminary data.</text>
</comment>
<gene>
    <name evidence="2" type="ORF">DCS_06270</name>
</gene>
<dbReference type="Proteomes" id="UP000076580">
    <property type="component" value="Chromosome 03"/>
</dbReference>
<name>A0A151GB81_DRECN</name>
<keyword evidence="3" id="KW-1185">Reference proteome</keyword>
<feature type="region of interest" description="Disordered" evidence="1">
    <location>
        <begin position="319"/>
        <end position="356"/>
    </location>
</feature>
<feature type="compositionally biased region" description="Polar residues" evidence="1">
    <location>
        <begin position="88"/>
        <end position="104"/>
    </location>
</feature>
<dbReference type="EMBL" id="LAYC01000003">
    <property type="protein sequence ID" value="KYK54313.1"/>
    <property type="molecule type" value="Genomic_DNA"/>
</dbReference>
<feature type="region of interest" description="Disordered" evidence="1">
    <location>
        <begin position="390"/>
        <end position="421"/>
    </location>
</feature>
<dbReference type="GeneID" id="63718913"/>